<keyword evidence="2" id="KW-1185">Reference proteome</keyword>
<protein>
    <submittedName>
        <fullName evidence="1">Uncharacterized protein</fullName>
    </submittedName>
</protein>
<dbReference type="Proteomes" id="UP001162098">
    <property type="component" value="Segment"/>
</dbReference>
<dbReference type="EMBL" id="MW018138">
    <property type="protein sequence ID" value="QPB44255.1"/>
    <property type="molecule type" value="Genomic_DNA"/>
</dbReference>
<organism evidence="1 2">
    <name type="scientific">Medusavirus stheno T3</name>
    <dbReference type="NCBI Taxonomy" id="3069717"/>
    <lineage>
        <taxon>Viruses</taxon>
        <taxon>Varidnaviria</taxon>
        <taxon>Bamfordvirae</taxon>
        <taxon>Nucleocytoviricota</taxon>
        <taxon>Megaviricetes</taxon>
        <taxon>Mamonoviridae</taxon>
        <taxon>Medusavirus</taxon>
        <taxon>Medusavirus sthenus</taxon>
    </lineage>
</organism>
<evidence type="ECO:0000313" key="1">
    <source>
        <dbReference type="EMBL" id="QPB44255.1"/>
    </source>
</evidence>
<evidence type="ECO:0000313" key="2">
    <source>
        <dbReference type="Proteomes" id="UP001162098"/>
    </source>
</evidence>
<accession>A0A7S7YEG8</accession>
<dbReference type="KEGG" id="vg:80543451"/>
<name>A0A7S7YEG8_9VIRU</name>
<sequence length="452" mass="50004">METVPYEVVNYIFSALVAPLARLPVLCHHDPAARLATVSVMRDVAIFRGLCHAFHQLTSSRASWRGALPFADHHTLADALCEQLGSLNGDYYKAVVLSIIAHRPFAQPRIIIHDPYAAPHTPICHVMRVDVVAPRVSPELAAKVQSTSYTFVSGHTALRVMARDSEQRTMEPHEHLGVKLGKITAITDDADLLLKGVTTSRSTSGIWFHSDSAERLFGGEHNVILRYENDLATDAVRFAPLPSYVPDDEADRFAALCGDALRNGELHGRLWGDVAEPRNIAVHFFRRDKLCGTVPRDHPARPILHIKVAVGDDCVPEGLRIQTVADDVPTKERLDKLVATAAVIASRIRDFDDDAEWRRCSRALIDLSHTVTMDEPLKSLLGIPAPEHKAARDAGALPRVLRDAIAECQARVTDIRRAGVDPAERARYATWCDAAIRLHDFVSRKNFEANKA</sequence>
<reference evidence="1 2" key="1">
    <citation type="submission" date="2020-09" db="EMBL/GenBank/DDBJ databases">
        <authorList>
            <person name="Zhang R."/>
            <person name="Garcia K."/>
            <person name="Ogata H."/>
        </authorList>
    </citation>
    <scope>NUCLEOTIDE SEQUENCE [LARGE SCALE GENOMIC DNA]</scope>
    <source>
        <strain evidence="2">stheno</strain>
    </source>
</reference>
<proteinExistence type="predicted"/>